<accession>A0AAN1WEH9</accession>
<sequence>MSKVSAHSVFFLLLLVSSIWLAAVFIGKQPYIPPLVIMLIGLMLAKLKCRLDLICVTIFLGAPFWIGHNYLYNDSLIPLVAIFPFVLMVLGYLVLSVSDTAKNFLLPSLCLVSLVSSLVILFDFAFIKHYSHRADGFFEDANVAAVFTLLGVLAWSVTCAKCRFSRVVYYAGLFVFLLGLAAAFSRSAILLMVGAFIGQVLLDRASFGWRVSFNNLIFSAIVAAIAILLIQWFHSVSIGEGAGFSQSSVASLGLRIPIYIGTIELFSDFTLIEWLFGAGIGSFILLYPSVRGEFVSSGDFVHSDAIQILLEGGLLLFVVYALLFGWLLLSWIKVISSRDRLTNEAGTHLVITTVILAFSLVNYSIYVPVLAFLLGASLGYFNKPVAFSMSLQTHAKWLVRCLCIFYFSVVFAYVLYAVKYYIFEYGEKNTKDLYANIIASLDAGEEFSSTYILMGLLEATGGSGQQEILLDYGLRVANDYADSRPLTPLPYYYRAYFLNRMGEENLAIDNLRIAVTKDPGFISGYTMAIKYGNISVQQEMLKGLLESAGCWLRHSSSTEINEFMWFIIELSNELGINDERYSMLVRVWRDEDPARFWAEYKVLFNTLECGKYRGATLVGVSENDKRF</sequence>
<dbReference type="PANTHER" id="PTHR37422">
    <property type="entry name" value="TEICHURONIC ACID BIOSYNTHESIS PROTEIN TUAE"/>
    <property type="match status" value="1"/>
</dbReference>
<organism evidence="2 3">
    <name type="scientific">Marinagarivorans cellulosilyticus</name>
    <dbReference type="NCBI Taxonomy" id="2721545"/>
    <lineage>
        <taxon>Bacteria</taxon>
        <taxon>Pseudomonadati</taxon>
        <taxon>Pseudomonadota</taxon>
        <taxon>Gammaproteobacteria</taxon>
        <taxon>Cellvibrionales</taxon>
        <taxon>Cellvibrionaceae</taxon>
        <taxon>Marinagarivorans</taxon>
    </lineage>
</organism>
<feature type="transmembrane region" description="Helical" evidence="1">
    <location>
        <begin position="397"/>
        <end position="418"/>
    </location>
</feature>
<feature type="transmembrane region" description="Helical" evidence="1">
    <location>
        <begin position="167"/>
        <end position="197"/>
    </location>
</feature>
<reference evidence="2 3" key="1">
    <citation type="journal article" date="2022" name="IScience">
        <title>An ultrasensitive nanofiber-based assay for enzymatic hydrolysis and deep-sea microbial degradation of cellulose.</title>
        <authorList>
            <person name="Tsudome M."/>
            <person name="Tachioka M."/>
            <person name="Miyazaki M."/>
            <person name="Uchimura K."/>
            <person name="Tsuda M."/>
            <person name="Takaki Y."/>
            <person name="Deguchi S."/>
        </authorList>
    </citation>
    <scope>NUCLEOTIDE SEQUENCE [LARGE SCALE GENOMIC DNA]</scope>
    <source>
        <strain evidence="2 3">GE09</strain>
    </source>
</reference>
<evidence type="ECO:0000313" key="3">
    <source>
        <dbReference type="Proteomes" id="UP001320119"/>
    </source>
</evidence>
<feature type="transmembrane region" description="Helical" evidence="1">
    <location>
        <begin position="31"/>
        <end position="47"/>
    </location>
</feature>
<dbReference type="EMBL" id="AP023086">
    <property type="protein sequence ID" value="BCD96097.1"/>
    <property type="molecule type" value="Genomic_DNA"/>
</dbReference>
<feature type="transmembrane region" description="Helical" evidence="1">
    <location>
        <begin position="54"/>
        <end position="71"/>
    </location>
</feature>
<protein>
    <recommendedName>
        <fullName evidence="4">O-antigen polymerase</fullName>
    </recommendedName>
</protein>
<keyword evidence="3" id="KW-1185">Reference proteome</keyword>
<dbReference type="Proteomes" id="UP001320119">
    <property type="component" value="Chromosome"/>
</dbReference>
<keyword evidence="1" id="KW-0812">Transmembrane</keyword>
<dbReference type="RefSeq" id="WP_236985604.1">
    <property type="nucleotide sequence ID" value="NZ_AP023086.1"/>
</dbReference>
<dbReference type="InterPro" id="IPR051533">
    <property type="entry name" value="WaaL-like"/>
</dbReference>
<feature type="transmembrane region" description="Helical" evidence="1">
    <location>
        <begin position="258"/>
        <end position="285"/>
    </location>
</feature>
<feature type="transmembrane region" description="Helical" evidence="1">
    <location>
        <begin position="104"/>
        <end position="122"/>
    </location>
</feature>
<dbReference type="PANTHER" id="PTHR37422:SF13">
    <property type="entry name" value="LIPOPOLYSACCHARIDE BIOSYNTHESIS PROTEIN PA4999-RELATED"/>
    <property type="match status" value="1"/>
</dbReference>
<feature type="transmembrane region" description="Helical" evidence="1">
    <location>
        <begin position="349"/>
        <end position="377"/>
    </location>
</feature>
<evidence type="ECO:0000256" key="1">
    <source>
        <dbReference type="SAM" id="Phobius"/>
    </source>
</evidence>
<dbReference type="KEGG" id="marq:MARGE09_P0296"/>
<proteinExistence type="predicted"/>
<gene>
    <name evidence="2" type="ORF">MARGE09_P0296</name>
</gene>
<dbReference type="AlphaFoldDB" id="A0AAN1WEH9"/>
<keyword evidence="1" id="KW-1133">Transmembrane helix</keyword>
<evidence type="ECO:0008006" key="4">
    <source>
        <dbReference type="Google" id="ProtNLM"/>
    </source>
</evidence>
<feature type="transmembrane region" description="Helical" evidence="1">
    <location>
        <begin position="77"/>
        <end position="97"/>
    </location>
</feature>
<feature type="transmembrane region" description="Helical" evidence="1">
    <location>
        <begin position="217"/>
        <end position="237"/>
    </location>
</feature>
<feature type="transmembrane region" description="Helical" evidence="1">
    <location>
        <begin position="305"/>
        <end position="329"/>
    </location>
</feature>
<keyword evidence="1" id="KW-0472">Membrane</keyword>
<name>A0AAN1WEH9_9GAMM</name>
<evidence type="ECO:0000313" key="2">
    <source>
        <dbReference type="EMBL" id="BCD96097.1"/>
    </source>
</evidence>
<feature type="transmembrane region" description="Helical" evidence="1">
    <location>
        <begin position="142"/>
        <end position="160"/>
    </location>
</feature>